<name>A0ACB8CEL1_DERSI</name>
<comment type="caution">
    <text evidence="1">The sequence shown here is derived from an EMBL/GenBank/DDBJ whole genome shotgun (WGS) entry which is preliminary data.</text>
</comment>
<dbReference type="Proteomes" id="UP000821865">
    <property type="component" value="Chromosome 7"/>
</dbReference>
<evidence type="ECO:0000313" key="2">
    <source>
        <dbReference type="Proteomes" id="UP000821865"/>
    </source>
</evidence>
<gene>
    <name evidence="1" type="ORF">HPB49_010187</name>
</gene>
<protein>
    <submittedName>
        <fullName evidence="1">Uncharacterized protein</fullName>
    </submittedName>
</protein>
<organism evidence="1 2">
    <name type="scientific">Dermacentor silvarum</name>
    <name type="common">Tick</name>
    <dbReference type="NCBI Taxonomy" id="543639"/>
    <lineage>
        <taxon>Eukaryota</taxon>
        <taxon>Metazoa</taxon>
        <taxon>Ecdysozoa</taxon>
        <taxon>Arthropoda</taxon>
        <taxon>Chelicerata</taxon>
        <taxon>Arachnida</taxon>
        <taxon>Acari</taxon>
        <taxon>Parasitiformes</taxon>
        <taxon>Ixodida</taxon>
        <taxon>Ixodoidea</taxon>
        <taxon>Ixodidae</taxon>
        <taxon>Rhipicephalinae</taxon>
        <taxon>Dermacentor</taxon>
    </lineage>
</organism>
<dbReference type="EMBL" id="CM023476">
    <property type="protein sequence ID" value="KAH7941122.1"/>
    <property type="molecule type" value="Genomic_DNA"/>
</dbReference>
<evidence type="ECO:0000313" key="1">
    <source>
        <dbReference type="EMBL" id="KAH7941122.1"/>
    </source>
</evidence>
<reference evidence="1" key="1">
    <citation type="submission" date="2020-05" db="EMBL/GenBank/DDBJ databases">
        <title>Large-scale comparative analyses of tick genomes elucidate their genetic diversity and vector capacities.</title>
        <authorList>
            <person name="Jia N."/>
            <person name="Wang J."/>
            <person name="Shi W."/>
            <person name="Du L."/>
            <person name="Sun Y."/>
            <person name="Zhan W."/>
            <person name="Jiang J."/>
            <person name="Wang Q."/>
            <person name="Zhang B."/>
            <person name="Ji P."/>
            <person name="Sakyi L.B."/>
            <person name="Cui X."/>
            <person name="Yuan T."/>
            <person name="Jiang B."/>
            <person name="Yang W."/>
            <person name="Lam T.T.-Y."/>
            <person name="Chang Q."/>
            <person name="Ding S."/>
            <person name="Wang X."/>
            <person name="Zhu J."/>
            <person name="Ruan X."/>
            <person name="Zhao L."/>
            <person name="Wei J."/>
            <person name="Que T."/>
            <person name="Du C."/>
            <person name="Cheng J."/>
            <person name="Dai P."/>
            <person name="Han X."/>
            <person name="Huang E."/>
            <person name="Gao Y."/>
            <person name="Liu J."/>
            <person name="Shao H."/>
            <person name="Ye R."/>
            <person name="Li L."/>
            <person name="Wei W."/>
            <person name="Wang X."/>
            <person name="Wang C."/>
            <person name="Yang T."/>
            <person name="Huo Q."/>
            <person name="Li W."/>
            <person name="Guo W."/>
            <person name="Chen H."/>
            <person name="Zhou L."/>
            <person name="Ni X."/>
            <person name="Tian J."/>
            <person name="Zhou Y."/>
            <person name="Sheng Y."/>
            <person name="Liu T."/>
            <person name="Pan Y."/>
            <person name="Xia L."/>
            <person name="Li J."/>
            <person name="Zhao F."/>
            <person name="Cao W."/>
        </authorList>
    </citation>
    <scope>NUCLEOTIDE SEQUENCE</scope>
    <source>
        <strain evidence="1">Dsil-2018</strain>
    </source>
</reference>
<proteinExistence type="predicted"/>
<sequence length="123" mass="13279">MVPQATCQVLSVAVHLGISAAALAELLADRTKRRSRLGADGITFQMLRNLEDAGRQGFLECFNDMWSSVDIPESWRAAVVAPILKPRKPATALSSYRTVSLSSAACKVLESVGLAQLEWIAAH</sequence>
<accession>A0ACB8CEL1</accession>
<keyword evidence="2" id="KW-1185">Reference proteome</keyword>